<name>C0NGI5_AJECG</name>
<accession>C0NGI5</accession>
<evidence type="ECO:0000313" key="2">
    <source>
        <dbReference type="Proteomes" id="UP000001631"/>
    </source>
</evidence>
<dbReference type="EMBL" id="GG663365">
    <property type="protein sequence ID" value="EEH08920.1"/>
    <property type="molecule type" value="Genomic_DNA"/>
</dbReference>
<gene>
    <name evidence="1" type="ORF">HCBG_02457</name>
</gene>
<protein>
    <submittedName>
        <fullName evidence="1">Uncharacterized protein</fullName>
    </submittedName>
</protein>
<evidence type="ECO:0000313" key="1">
    <source>
        <dbReference type="EMBL" id="EEH08920.1"/>
    </source>
</evidence>
<dbReference type="GeneID" id="69035473"/>
<proteinExistence type="predicted"/>
<dbReference type="Proteomes" id="UP000001631">
    <property type="component" value="Unassembled WGS sequence"/>
</dbReference>
<dbReference type="AlphaFoldDB" id="C0NGI5"/>
<sequence>MLADLFVAMLSLFRAILFPMSRFWFRRRNTQHAGGSSWVPERPLSHCVDKCMYCHFVSSRDDQFRPEVRARDGRCVKTGRVNNSARWGNWIPYEAAHVHLHLSFFLLCYC</sequence>
<keyword evidence="2" id="KW-1185">Reference proteome</keyword>
<reference evidence="1" key="1">
    <citation type="submission" date="2009-02" db="EMBL/GenBank/DDBJ databases">
        <title>The Genome Sequence of Ajellomyces capsulatus strain G186AR.</title>
        <authorList>
            <consortium name="The Broad Institute Genome Sequencing Platform"/>
            <person name="Champion M."/>
            <person name="Cuomo C."/>
            <person name="Ma L.-J."/>
            <person name="Henn M.R."/>
            <person name="Sil A."/>
            <person name="Goldman B."/>
            <person name="Young S.K."/>
            <person name="Kodira C.D."/>
            <person name="Zeng Q."/>
            <person name="Koehrsen M."/>
            <person name="Alvarado L."/>
            <person name="Berlin A."/>
            <person name="Borenstein D."/>
            <person name="Chen Z."/>
            <person name="Engels R."/>
            <person name="Freedman E."/>
            <person name="Gellesch M."/>
            <person name="Goldberg J."/>
            <person name="Griggs A."/>
            <person name="Gujja S."/>
            <person name="Heiman D."/>
            <person name="Hepburn T."/>
            <person name="Howarth C."/>
            <person name="Jen D."/>
            <person name="Larson L."/>
            <person name="Lewis B."/>
            <person name="Mehta T."/>
            <person name="Park D."/>
            <person name="Pearson M."/>
            <person name="Roberts A."/>
            <person name="Saif S."/>
            <person name="Shea T."/>
            <person name="Shenoy N."/>
            <person name="Sisk P."/>
            <person name="Stolte C."/>
            <person name="Sykes S."/>
            <person name="Walk T."/>
            <person name="White J."/>
            <person name="Yandava C."/>
            <person name="Klein B."/>
            <person name="McEwen J.G."/>
            <person name="Puccia R."/>
            <person name="Goldman G.H."/>
            <person name="Felipe M.S."/>
            <person name="Nino-Vega G."/>
            <person name="San-Blas G."/>
            <person name="Taylor J."/>
            <person name="Mendoza L."/>
            <person name="Galagan J."/>
            <person name="Nusbaum C."/>
            <person name="Birren B."/>
        </authorList>
    </citation>
    <scope>NUCLEOTIDE SEQUENCE</scope>
    <source>
        <strain evidence="1">G186AR</strain>
    </source>
</reference>
<dbReference type="RefSeq" id="XP_045289401.1">
    <property type="nucleotide sequence ID" value="XM_045429506.1"/>
</dbReference>
<organism evidence="1 2">
    <name type="scientific">Ajellomyces capsulatus (strain G186AR / H82 / ATCC MYA-2454 / RMSCC 2432)</name>
    <name type="common">Darling's disease fungus</name>
    <name type="synonym">Histoplasma capsulatum</name>
    <dbReference type="NCBI Taxonomy" id="447093"/>
    <lineage>
        <taxon>Eukaryota</taxon>
        <taxon>Fungi</taxon>
        <taxon>Dikarya</taxon>
        <taxon>Ascomycota</taxon>
        <taxon>Pezizomycotina</taxon>
        <taxon>Eurotiomycetes</taxon>
        <taxon>Eurotiomycetidae</taxon>
        <taxon>Onygenales</taxon>
        <taxon>Ajellomycetaceae</taxon>
        <taxon>Histoplasma</taxon>
    </lineage>
</organism>
<dbReference type="InParanoid" id="C0NGI5"/>
<dbReference type="HOGENOM" id="CLU_2170326_0_0_1"/>